<organism evidence="1 2">
    <name type="scientific">Achromobacter phage vB_AchrS_AchV4</name>
    <dbReference type="NCBI Taxonomy" id="2796514"/>
    <lineage>
        <taxon>Viruses</taxon>
        <taxon>Duplodnaviria</taxon>
        <taxon>Heunggongvirae</taxon>
        <taxon>Uroviricota</taxon>
        <taxon>Caudoviricetes</taxon>
        <taxon>Casjensviridae</taxon>
        <taxon>Gediminasvirus</taxon>
        <taxon>Gediminasvirus AchV4</taxon>
    </lineage>
</organism>
<gene>
    <name evidence="1" type="ORF">AchV4_0052</name>
</gene>
<keyword evidence="2" id="KW-1185">Reference proteome</keyword>
<reference evidence="1 2" key="1">
    <citation type="submission" date="2020-11" db="EMBL/GenBank/DDBJ databases">
        <title>Complete Genome Sequence of Achromobacter phage vB_AchrS_AchV4.</title>
        <authorList>
            <person name="Kaliniene L."/>
            <person name="Noreika A."/>
            <person name="Meskys R."/>
        </authorList>
    </citation>
    <scope>NUCLEOTIDE SEQUENCE [LARGE SCALE GENOMIC DNA]</scope>
</reference>
<proteinExistence type="predicted"/>
<dbReference type="EMBL" id="MW269554">
    <property type="protein sequence ID" value="QPZ53305.1"/>
    <property type="molecule type" value="Genomic_DNA"/>
</dbReference>
<dbReference type="Proteomes" id="UP000595170">
    <property type="component" value="Segment"/>
</dbReference>
<sequence>MRGPIPIFNHDGYRLESWGNGAAYTLTRESDNASALFQGDDATRFRADFDAAFAIGREHVRRLFSDYDDIMRFEP</sequence>
<evidence type="ECO:0000313" key="1">
    <source>
        <dbReference type="EMBL" id="QPZ53305.1"/>
    </source>
</evidence>
<protein>
    <submittedName>
        <fullName evidence="1">Uncharacterized protein</fullName>
    </submittedName>
</protein>
<accession>A0A7T3U6W8</accession>
<evidence type="ECO:0000313" key="2">
    <source>
        <dbReference type="Proteomes" id="UP000595170"/>
    </source>
</evidence>
<name>A0A7T3U6W8_9CAUD</name>